<accession>A0A1G1ZRX2</accession>
<gene>
    <name evidence="1" type="ORF">A3H63_01060</name>
</gene>
<dbReference type="EMBL" id="MHJM01000023">
    <property type="protein sequence ID" value="OGY67468.1"/>
    <property type="molecule type" value="Genomic_DNA"/>
</dbReference>
<reference evidence="1 2" key="1">
    <citation type="journal article" date="2016" name="Nat. Commun.">
        <title>Thousands of microbial genomes shed light on interconnected biogeochemical processes in an aquifer system.</title>
        <authorList>
            <person name="Anantharaman K."/>
            <person name="Brown C.T."/>
            <person name="Hug L.A."/>
            <person name="Sharon I."/>
            <person name="Castelle C.J."/>
            <person name="Probst A.J."/>
            <person name="Thomas B.C."/>
            <person name="Singh A."/>
            <person name="Wilkins M.J."/>
            <person name="Karaoz U."/>
            <person name="Brodie E.L."/>
            <person name="Williams K.H."/>
            <person name="Hubbard S.S."/>
            <person name="Banfield J.F."/>
        </authorList>
    </citation>
    <scope>NUCLEOTIDE SEQUENCE [LARGE SCALE GENOMIC DNA]</scope>
</reference>
<evidence type="ECO:0000313" key="1">
    <source>
        <dbReference type="EMBL" id="OGY67468.1"/>
    </source>
</evidence>
<dbReference type="Proteomes" id="UP000176284">
    <property type="component" value="Unassembled WGS sequence"/>
</dbReference>
<organism evidence="1 2">
    <name type="scientific">Candidatus Harrisonbacteria bacterium RIFCSPLOWO2_02_FULL_45_10c</name>
    <dbReference type="NCBI Taxonomy" id="1798410"/>
    <lineage>
        <taxon>Bacteria</taxon>
        <taxon>Candidatus Harrisoniibacteriota</taxon>
    </lineage>
</organism>
<comment type="caution">
    <text evidence="1">The sequence shown here is derived from an EMBL/GenBank/DDBJ whole genome shotgun (WGS) entry which is preliminary data.</text>
</comment>
<evidence type="ECO:0000313" key="2">
    <source>
        <dbReference type="Proteomes" id="UP000176284"/>
    </source>
</evidence>
<proteinExistence type="predicted"/>
<dbReference type="STRING" id="1798410.A3H63_01060"/>
<name>A0A1G1ZRX2_9BACT</name>
<sequence>MCSCASAVGHLSHCPLKNQGVRVDFSDLLKTVKKLENDCGQQNKRRDSKQIAKIIGRLEKLWCGRPYLRLGQLISNVFRQDFYFLEDEELLDGLEKFYKKNRV</sequence>
<dbReference type="AlphaFoldDB" id="A0A1G1ZRX2"/>
<protein>
    <submittedName>
        <fullName evidence="1">Uncharacterized protein</fullName>
    </submittedName>
</protein>